<dbReference type="AlphaFoldDB" id="A0A7K1UG90"/>
<dbReference type="PANTHER" id="PTHR33055:SF3">
    <property type="entry name" value="PUTATIVE TRANSPOSASE FOR IS117-RELATED"/>
    <property type="match status" value="1"/>
</dbReference>
<accession>A0A7K1UG90</accession>
<feature type="domain" description="Transposase IS116/IS110/IS902 C-terminal" evidence="2">
    <location>
        <begin position="268"/>
        <end position="356"/>
    </location>
</feature>
<evidence type="ECO:0000259" key="1">
    <source>
        <dbReference type="Pfam" id="PF01548"/>
    </source>
</evidence>
<dbReference type="NCBIfam" id="NF033542">
    <property type="entry name" value="transpos_IS110"/>
    <property type="match status" value="1"/>
</dbReference>
<dbReference type="GO" id="GO:0003677">
    <property type="term" value="F:DNA binding"/>
    <property type="evidence" value="ECO:0007669"/>
    <property type="project" value="InterPro"/>
</dbReference>
<gene>
    <name evidence="3" type="ORF">GNZ21_03750</name>
</gene>
<reference evidence="3 4" key="1">
    <citation type="submission" date="2019-12" db="EMBL/GenBank/DDBJ databases">
        <title>Nesterenkonia muleiensis sp. nov., a novel actinobacterium isolated from sap of Populus euphratica.</title>
        <authorList>
            <person name="Wang R."/>
        </authorList>
    </citation>
    <scope>NUCLEOTIDE SEQUENCE [LARGE SCALE GENOMIC DNA]</scope>
    <source>
        <strain evidence="3 4">F10</strain>
    </source>
</reference>
<name>A0A7K1UG90_9MICC</name>
<protein>
    <submittedName>
        <fullName evidence="3">IS110 family transposase</fullName>
    </submittedName>
</protein>
<dbReference type="EMBL" id="WRPM01000026">
    <property type="protein sequence ID" value="MVT25483.1"/>
    <property type="molecule type" value="Genomic_DNA"/>
</dbReference>
<feature type="domain" description="Transposase IS110-like N-terminal" evidence="1">
    <location>
        <begin position="6"/>
        <end position="162"/>
    </location>
</feature>
<dbReference type="Proteomes" id="UP000460157">
    <property type="component" value="Unassembled WGS sequence"/>
</dbReference>
<dbReference type="Pfam" id="PF01548">
    <property type="entry name" value="DEDD_Tnp_IS110"/>
    <property type="match status" value="1"/>
</dbReference>
<dbReference type="InterPro" id="IPR047650">
    <property type="entry name" value="Transpos_IS110"/>
</dbReference>
<dbReference type="Pfam" id="PF02371">
    <property type="entry name" value="Transposase_20"/>
    <property type="match status" value="1"/>
</dbReference>
<comment type="caution">
    <text evidence="3">The sequence shown here is derived from an EMBL/GenBank/DDBJ whole genome shotgun (WGS) entry which is preliminary data.</text>
</comment>
<dbReference type="OrthoDB" id="3188901at2"/>
<dbReference type="PANTHER" id="PTHR33055">
    <property type="entry name" value="TRANSPOSASE FOR INSERTION SEQUENCE ELEMENT IS1111A"/>
    <property type="match status" value="1"/>
</dbReference>
<dbReference type="GO" id="GO:0006313">
    <property type="term" value="P:DNA transposition"/>
    <property type="evidence" value="ECO:0007669"/>
    <property type="project" value="InterPro"/>
</dbReference>
<dbReference type="GO" id="GO:0004803">
    <property type="term" value="F:transposase activity"/>
    <property type="evidence" value="ECO:0007669"/>
    <property type="project" value="InterPro"/>
</dbReference>
<organism evidence="3 4">
    <name type="scientific">Nesterenkonia alkaliphila</name>
    <dbReference type="NCBI Taxonomy" id="1463631"/>
    <lineage>
        <taxon>Bacteria</taxon>
        <taxon>Bacillati</taxon>
        <taxon>Actinomycetota</taxon>
        <taxon>Actinomycetes</taxon>
        <taxon>Micrococcales</taxon>
        <taxon>Micrococcaceae</taxon>
        <taxon>Nesterenkonia</taxon>
    </lineage>
</organism>
<keyword evidence="4" id="KW-1185">Reference proteome</keyword>
<evidence type="ECO:0000313" key="4">
    <source>
        <dbReference type="Proteomes" id="UP000460157"/>
    </source>
</evidence>
<dbReference type="RefSeq" id="WP_157321480.1">
    <property type="nucleotide sequence ID" value="NZ_BMFX01000029.1"/>
</dbReference>
<evidence type="ECO:0000259" key="2">
    <source>
        <dbReference type="Pfam" id="PF02371"/>
    </source>
</evidence>
<dbReference type="InterPro" id="IPR002525">
    <property type="entry name" value="Transp_IS110-like_N"/>
</dbReference>
<evidence type="ECO:0000313" key="3">
    <source>
        <dbReference type="EMBL" id="MVT25483.1"/>
    </source>
</evidence>
<proteinExistence type="predicted"/>
<sequence length="401" mass="43854">MPQLWAGIDAGKHHHHVFVIDETGTRRFSRRIPNDEETILEVLAKVNALAEGAPVTWATDLTDGGARLLISVLAAHEQNLLYIPGRTLYHAAKAYTGEGKTDAKDARIIADQARMRRDLKPVSFDDEVAAELRMLTGYRADLVADRTRVINRLRATLLEYFPGLERAFDYARSKAGLLLLTGYQTPAAIREAGEEALTDWLRTRGARAPGKVAGTAIEAANAQHTTVTGQAAGAAIVARLAEEILRLDSDITGIEAQITQKFQDYADAEILLSMPGFGPLLAAEFIAHSGGNPAEVFTSADRLASAAGLAPAPRDSGRISGNHHRPRRYNRRLLRTCYLAAQIAVRCCAVSQAFYQRKRLKGKNHKQAVLALARRRINVIWAMLRDKTEFHTGSVPAPATA</sequence>
<dbReference type="InterPro" id="IPR003346">
    <property type="entry name" value="Transposase_20"/>
</dbReference>